<evidence type="ECO:0000256" key="1">
    <source>
        <dbReference type="SAM" id="MobiDB-lite"/>
    </source>
</evidence>
<feature type="non-terminal residue" evidence="2">
    <location>
        <position position="1"/>
    </location>
</feature>
<accession>A0A0X3P8Q7</accession>
<protein>
    <submittedName>
        <fullName evidence="2">Uncharacterized protein</fullName>
    </submittedName>
</protein>
<evidence type="ECO:0000313" key="2">
    <source>
        <dbReference type="EMBL" id="JAP48138.1"/>
    </source>
</evidence>
<reference evidence="2" key="1">
    <citation type="submission" date="2016-01" db="EMBL/GenBank/DDBJ databases">
        <title>Reference transcriptome for the parasite Schistocephalus solidus: insights into the molecular evolution of parasitism.</title>
        <authorList>
            <person name="Hebert F.O."/>
            <person name="Grambauer S."/>
            <person name="Barber I."/>
            <person name="Landry C.R."/>
            <person name="Aubin-Horth N."/>
        </authorList>
    </citation>
    <scope>NUCLEOTIDE SEQUENCE</scope>
</reference>
<dbReference type="AlphaFoldDB" id="A0A0X3P8Q7"/>
<organism evidence="2">
    <name type="scientific">Schistocephalus solidus</name>
    <name type="common">Tapeworm</name>
    <dbReference type="NCBI Taxonomy" id="70667"/>
    <lineage>
        <taxon>Eukaryota</taxon>
        <taxon>Metazoa</taxon>
        <taxon>Spiralia</taxon>
        <taxon>Lophotrochozoa</taxon>
        <taxon>Platyhelminthes</taxon>
        <taxon>Cestoda</taxon>
        <taxon>Eucestoda</taxon>
        <taxon>Diphyllobothriidea</taxon>
        <taxon>Diphyllobothriidae</taxon>
        <taxon>Schistocephalus</taxon>
    </lineage>
</organism>
<feature type="compositionally biased region" description="Low complexity" evidence="1">
    <location>
        <begin position="88"/>
        <end position="98"/>
    </location>
</feature>
<name>A0A0X3P8Q7_SCHSO</name>
<feature type="region of interest" description="Disordered" evidence="1">
    <location>
        <begin position="449"/>
        <end position="475"/>
    </location>
</feature>
<dbReference type="EMBL" id="GEEE01015087">
    <property type="protein sequence ID" value="JAP48138.1"/>
    <property type="molecule type" value="Transcribed_RNA"/>
</dbReference>
<feature type="compositionally biased region" description="Low complexity" evidence="1">
    <location>
        <begin position="303"/>
        <end position="319"/>
    </location>
</feature>
<gene>
    <name evidence="2" type="ORF">TR88051</name>
</gene>
<feature type="region of interest" description="Disordered" evidence="1">
    <location>
        <begin position="292"/>
        <end position="359"/>
    </location>
</feature>
<proteinExistence type="predicted"/>
<feature type="region of interest" description="Disordered" evidence="1">
    <location>
        <begin position="80"/>
        <end position="107"/>
    </location>
</feature>
<sequence>EKDVYTAAVPGLLNSDPAKSQFMEMSTLSLPAGLSTSVDIRTEAVDARLRRLTARCRLTEKRALLILSKLKSKSCFRPSFVTESNPASEENLSENTESSSDDDEFATPITRSSKSWYQARATMRSHWFLLQTEMVRAMDCLQNLRPLRHRCKKWRKSLPLLSQGGLIEPFTLGTCSRILPFEKSDKPRHSYFSLNNLNHLDFKFSGSAMPLPLKHPRCREVDHAGCILCCPAFQSARNTSDFPYRRRDDIASQSLALDFYHPNVSDEIQNSKDSRRADYLRVVKSAGREVPSAMILHRKSQSKENASASSSRSTSSQDSHFNNHFRKCVPPNTKNGRHVPIWRINPKDPRIPPSPASISSDVFSMEAPREIVVPQWRKMLPDRITPSILSRHNSSATAAVGHNLVSYCSMGPFSSAPPPCTYEAIPLDSGVVEDTSDEHYQELHAVEEVNELRRKTGPPHDPFSPHSPAFHTLSD</sequence>